<dbReference type="InterPro" id="IPR025427">
    <property type="entry name" value="DUF4160"/>
</dbReference>
<dbReference type="AlphaFoldDB" id="A0A1H3K1C1"/>
<dbReference type="STRING" id="61595.SAMN05421644_1732"/>
<dbReference type="RefSeq" id="WP_091335507.1">
    <property type="nucleotide sequence ID" value="NZ_FNOW01000073.1"/>
</dbReference>
<protein>
    <recommendedName>
        <fullName evidence="3">DUF4160 domain-containing protein</fullName>
    </recommendedName>
</protein>
<evidence type="ECO:0008006" key="3">
    <source>
        <dbReference type="Google" id="ProtNLM"/>
    </source>
</evidence>
<proteinExistence type="predicted"/>
<sequence>MPVIFRLDGLRFFFYANEDHPLEPAHVHVRQGAAEAKFWLETTVRLARNDGFNAPTLRRIAAVVQSHQVTFRRSWDEYFTDLGSFR</sequence>
<reference evidence="2" key="1">
    <citation type="submission" date="2016-10" db="EMBL/GenBank/DDBJ databases">
        <authorList>
            <person name="Varghese N."/>
            <person name="Submissions S."/>
        </authorList>
    </citation>
    <scope>NUCLEOTIDE SEQUENCE [LARGE SCALE GENOMIC DNA]</scope>
    <source>
        <strain evidence="2">DSM 173</strain>
    </source>
</reference>
<dbReference type="EMBL" id="FNOW01000073">
    <property type="protein sequence ID" value="SDY45983.1"/>
    <property type="molecule type" value="Genomic_DNA"/>
</dbReference>
<name>A0A1H3K1C1_ALLWA</name>
<evidence type="ECO:0000313" key="1">
    <source>
        <dbReference type="EMBL" id="SDY45983.1"/>
    </source>
</evidence>
<keyword evidence="2" id="KW-1185">Reference proteome</keyword>
<evidence type="ECO:0000313" key="2">
    <source>
        <dbReference type="Proteomes" id="UP000198672"/>
    </source>
</evidence>
<gene>
    <name evidence="1" type="ORF">SAMN05421644_1732</name>
</gene>
<organism evidence="1 2">
    <name type="scientific">Allochromatium warmingii</name>
    <name type="common">Chromatium warmingii</name>
    <dbReference type="NCBI Taxonomy" id="61595"/>
    <lineage>
        <taxon>Bacteria</taxon>
        <taxon>Pseudomonadati</taxon>
        <taxon>Pseudomonadota</taxon>
        <taxon>Gammaproteobacteria</taxon>
        <taxon>Chromatiales</taxon>
        <taxon>Chromatiaceae</taxon>
        <taxon>Allochromatium</taxon>
    </lineage>
</organism>
<accession>A0A1H3K1C1</accession>
<dbReference type="OrthoDB" id="122670at2"/>
<dbReference type="Pfam" id="PF13711">
    <property type="entry name" value="DUF4160"/>
    <property type="match status" value="1"/>
</dbReference>
<dbReference type="Proteomes" id="UP000198672">
    <property type="component" value="Unassembled WGS sequence"/>
</dbReference>